<dbReference type="Pfam" id="PF07730">
    <property type="entry name" value="HisKA_3"/>
    <property type="match status" value="1"/>
</dbReference>
<dbReference type="GO" id="GO:0016301">
    <property type="term" value="F:kinase activity"/>
    <property type="evidence" value="ECO:0007669"/>
    <property type="project" value="UniProtKB-KW"/>
</dbReference>
<comment type="catalytic activity">
    <reaction evidence="1">
        <text>ATP + protein L-histidine = ADP + protein N-phospho-L-histidine.</text>
        <dbReference type="EC" id="2.7.13.3"/>
    </reaction>
</comment>
<dbReference type="Proteomes" id="UP001626549">
    <property type="component" value="Chromosome"/>
</dbReference>
<dbReference type="SUPFAM" id="SSF55874">
    <property type="entry name" value="ATPase domain of HSP90 chaperone/DNA topoisomerase II/histidine kinase"/>
    <property type="match status" value="1"/>
</dbReference>
<dbReference type="InterPro" id="IPR011712">
    <property type="entry name" value="Sig_transdc_His_kin_sub3_dim/P"/>
</dbReference>
<dbReference type="Gene3D" id="1.20.5.1930">
    <property type="match status" value="1"/>
</dbReference>
<keyword evidence="7" id="KW-0067">ATP-binding</keyword>
<dbReference type="InterPro" id="IPR003594">
    <property type="entry name" value="HATPase_dom"/>
</dbReference>
<dbReference type="SMART" id="SM00387">
    <property type="entry name" value="HATPase_c"/>
    <property type="match status" value="1"/>
</dbReference>
<evidence type="ECO:0000256" key="10">
    <source>
        <dbReference type="SAM" id="Phobius"/>
    </source>
</evidence>
<keyword evidence="8" id="KW-0902">Two-component regulatory system</keyword>
<accession>A0ABZ0IIM1</accession>
<feature type="region of interest" description="Disordered" evidence="9">
    <location>
        <begin position="1"/>
        <end position="23"/>
    </location>
</feature>
<keyword evidence="10" id="KW-0812">Transmembrane</keyword>
<reference evidence="12 13" key="1">
    <citation type="submission" date="2023-10" db="EMBL/GenBank/DDBJ databases">
        <title>Two novel species belonging to the OM43/NOR5 clade.</title>
        <authorList>
            <person name="Park M."/>
        </authorList>
    </citation>
    <scope>NUCLEOTIDE SEQUENCE [LARGE SCALE GENOMIC DNA]</scope>
    <source>
        <strain evidence="12 13">IMCC45268</strain>
    </source>
</reference>
<keyword evidence="6 12" id="KW-0418">Kinase</keyword>
<evidence type="ECO:0000256" key="4">
    <source>
        <dbReference type="ARBA" id="ARBA00022679"/>
    </source>
</evidence>
<dbReference type="Gene3D" id="3.30.565.10">
    <property type="entry name" value="Histidine kinase-like ATPase, C-terminal domain"/>
    <property type="match status" value="1"/>
</dbReference>
<evidence type="ECO:0000313" key="12">
    <source>
        <dbReference type="EMBL" id="WOJ97906.1"/>
    </source>
</evidence>
<evidence type="ECO:0000256" key="7">
    <source>
        <dbReference type="ARBA" id="ARBA00022840"/>
    </source>
</evidence>
<name>A0ABZ0IIM1_9GAMM</name>
<keyword evidence="13" id="KW-1185">Reference proteome</keyword>
<dbReference type="InterPro" id="IPR055558">
    <property type="entry name" value="DUF7134"/>
</dbReference>
<feature type="transmembrane region" description="Helical" evidence="10">
    <location>
        <begin position="132"/>
        <end position="150"/>
    </location>
</feature>
<feature type="transmembrane region" description="Helical" evidence="10">
    <location>
        <begin position="156"/>
        <end position="172"/>
    </location>
</feature>
<dbReference type="InterPro" id="IPR036890">
    <property type="entry name" value="HATPase_C_sf"/>
</dbReference>
<sequence>MSSLQAAQSLETPPKPRWNSDDGFSSTSWEPLRRPVERWPHQFDFLVATLSFSLTLAMWGGVETGSVAGAGALLLAFVGNFALLWRRSHPLQVHALLLVASVITQITPETKGLFALSFSLYSLGRYTADDRASLIGMLVALAYVSIDLLVLGSPEAGNVIAASLVMLLWYAGRRLRFRGEYLRILEERAMYLERERSVEAERAVAKERTRIARELHDIVAHQVSLMTVQAGAARTVATTDPEAATRAMAAVEKAGRQALTEMRHLLDVLRPGRLEKELGPQPGVEDLPRLVDEVRETGLSITLHRGGSSTELPRRVDLAVYRIVQESLTNVMKHAGSDPQVDIHIEISRESVALTVSDDGQGSSAPAGIGHGITGMRERAELLGGSLQARSGPNGGFLIRAVLPVGDSRS</sequence>
<evidence type="ECO:0000259" key="11">
    <source>
        <dbReference type="SMART" id="SM00387"/>
    </source>
</evidence>
<dbReference type="RefSeq" id="WP_407328997.1">
    <property type="nucleotide sequence ID" value="NZ_CP136865.1"/>
</dbReference>
<feature type="transmembrane region" description="Helical" evidence="10">
    <location>
        <begin position="43"/>
        <end position="61"/>
    </location>
</feature>
<dbReference type="Pfam" id="PF02518">
    <property type="entry name" value="HATPase_c"/>
    <property type="match status" value="1"/>
</dbReference>
<evidence type="ECO:0000256" key="1">
    <source>
        <dbReference type="ARBA" id="ARBA00000085"/>
    </source>
</evidence>
<dbReference type="EC" id="2.7.13.3" evidence="2"/>
<keyword evidence="10" id="KW-1133">Transmembrane helix</keyword>
<keyword evidence="3" id="KW-0597">Phosphoprotein</keyword>
<dbReference type="Pfam" id="PF23539">
    <property type="entry name" value="DUF7134"/>
    <property type="match status" value="1"/>
</dbReference>
<protein>
    <recommendedName>
        <fullName evidence="2">histidine kinase</fullName>
        <ecNumber evidence="2">2.7.13.3</ecNumber>
    </recommendedName>
</protein>
<feature type="transmembrane region" description="Helical" evidence="10">
    <location>
        <begin position="67"/>
        <end position="85"/>
    </location>
</feature>
<evidence type="ECO:0000256" key="9">
    <source>
        <dbReference type="SAM" id="MobiDB-lite"/>
    </source>
</evidence>
<evidence type="ECO:0000256" key="5">
    <source>
        <dbReference type="ARBA" id="ARBA00022741"/>
    </source>
</evidence>
<feature type="domain" description="Histidine kinase/HSP90-like ATPase" evidence="11">
    <location>
        <begin position="315"/>
        <end position="407"/>
    </location>
</feature>
<organism evidence="12 13">
    <name type="scientific">Congregibacter brevis</name>
    <dbReference type="NCBI Taxonomy" id="3081201"/>
    <lineage>
        <taxon>Bacteria</taxon>
        <taxon>Pseudomonadati</taxon>
        <taxon>Pseudomonadota</taxon>
        <taxon>Gammaproteobacteria</taxon>
        <taxon>Cellvibrionales</taxon>
        <taxon>Halieaceae</taxon>
        <taxon>Congregibacter</taxon>
    </lineage>
</organism>
<gene>
    <name evidence="12" type="ORF">R0137_04845</name>
</gene>
<evidence type="ECO:0000256" key="8">
    <source>
        <dbReference type="ARBA" id="ARBA00023012"/>
    </source>
</evidence>
<keyword evidence="10" id="KW-0472">Membrane</keyword>
<proteinExistence type="predicted"/>
<evidence type="ECO:0000313" key="13">
    <source>
        <dbReference type="Proteomes" id="UP001626549"/>
    </source>
</evidence>
<evidence type="ECO:0000256" key="6">
    <source>
        <dbReference type="ARBA" id="ARBA00022777"/>
    </source>
</evidence>
<evidence type="ECO:0000256" key="2">
    <source>
        <dbReference type="ARBA" id="ARBA00012438"/>
    </source>
</evidence>
<dbReference type="InterPro" id="IPR050482">
    <property type="entry name" value="Sensor_HK_TwoCompSys"/>
</dbReference>
<dbReference type="CDD" id="cd16917">
    <property type="entry name" value="HATPase_UhpB-NarQ-NarX-like"/>
    <property type="match status" value="1"/>
</dbReference>
<feature type="compositionally biased region" description="Polar residues" evidence="9">
    <location>
        <begin position="1"/>
        <end position="11"/>
    </location>
</feature>
<dbReference type="PANTHER" id="PTHR24421">
    <property type="entry name" value="NITRATE/NITRITE SENSOR PROTEIN NARX-RELATED"/>
    <property type="match status" value="1"/>
</dbReference>
<evidence type="ECO:0000256" key="3">
    <source>
        <dbReference type="ARBA" id="ARBA00022553"/>
    </source>
</evidence>
<keyword evidence="5" id="KW-0547">Nucleotide-binding</keyword>
<dbReference type="PANTHER" id="PTHR24421:SF10">
    <property type="entry name" value="NITRATE_NITRITE SENSOR PROTEIN NARQ"/>
    <property type="match status" value="1"/>
</dbReference>
<dbReference type="EMBL" id="CP136865">
    <property type="protein sequence ID" value="WOJ97906.1"/>
    <property type="molecule type" value="Genomic_DNA"/>
</dbReference>
<keyword evidence="4" id="KW-0808">Transferase</keyword>